<evidence type="ECO:0000313" key="3">
    <source>
        <dbReference type="EMBL" id="OGF86872.1"/>
    </source>
</evidence>
<protein>
    <recommendedName>
        <fullName evidence="2">Helicase HerA central domain-containing protein</fullName>
    </recommendedName>
</protein>
<dbReference type="Gene3D" id="3.40.50.300">
    <property type="entry name" value="P-loop containing nucleotide triphosphate hydrolases"/>
    <property type="match status" value="2"/>
</dbReference>
<evidence type="ECO:0000313" key="4">
    <source>
        <dbReference type="Proteomes" id="UP000177346"/>
    </source>
</evidence>
<sequence>MPKDGILLGKSSFRGEEREVRFKKDDRRRHFYIIGQTGTGKSALMQNMVQQDILAGEGVAVVDPHGDLIEKILPLIPSERAGEVIYFDPGDVARPMGLNMLEFDLRYPEQKSLIVNELLEIFNKLFNMSIAGGPMFEQYFRNAAMLVMEDPESGNTLLEIQRVFADKSFRDFKLSRSKNIVVETFWKQIAERASGEQSIANMATYVVSKFDGFLSNDIMRPIIAQQKSAFNLRDVMDQKKILLLNLSKGKLGELNSNLLGLIMVGKILMASLSRVDRPEAERGDFYLYIDEFQNVTTKSIATILSEARKYKLNMTVAHQFIGQLDEDIKKAIFGNVGSICSFRIGSDDAEYVEKQFQPIFSAEDLLNIDNFNAYLKLLIDGQTSKPFNIKTLPPESGRGEMADYIKELSRSKYSREREEVEEEIRKRHQAL</sequence>
<dbReference type="Pfam" id="PF01935">
    <property type="entry name" value="DUF87"/>
    <property type="match status" value="1"/>
</dbReference>
<dbReference type="PANTHER" id="PTHR30121">
    <property type="entry name" value="UNCHARACTERIZED PROTEIN YJGR-RELATED"/>
    <property type="match status" value="1"/>
</dbReference>
<reference evidence="3 4" key="1">
    <citation type="journal article" date="2016" name="Nat. Commun.">
        <title>Thousands of microbial genomes shed light on interconnected biogeochemical processes in an aquifer system.</title>
        <authorList>
            <person name="Anantharaman K."/>
            <person name="Brown C.T."/>
            <person name="Hug L.A."/>
            <person name="Sharon I."/>
            <person name="Castelle C.J."/>
            <person name="Probst A.J."/>
            <person name="Thomas B.C."/>
            <person name="Singh A."/>
            <person name="Wilkins M.J."/>
            <person name="Karaoz U."/>
            <person name="Brodie E.L."/>
            <person name="Williams K.H."/>
            <person name="Hubbard S.S."/>
            <person name="Banfield J.F."/>
        </authorList>
    </citation>
    <scope>NUCLEOTIDE SEQUENCE [LARGE SCALE GENOMIC DNA]</scope>
</reference>
<dbReference type="InterPro" id="IPR051162">
    <property type="entry name" value="T4SS_component"/>
</dbReference>
<dbReference type="EMBL" id="MFIF01000010">
    <property type="protein sequence ID" value="OGF86872.1"/>
    <property type="molecule type" value="Genomic_DNA"/>
</dbReference>
<dbReference type="Proteomes" id="UP000177346">
    <property type="component" value="Unassembled WGS sequence"/>
</dbReference>
<dbReference type="PANTHER" id="PTHR30121:SF6">
    <property type="entry name" value="SLR6007 PROTEIN"/>
    <property type="match status" value="1"/>
</dbReference>
<organism evidence="3 4">
    <name type="scientific">Candidatus Giovannonibacteria bacterium RIFCSPLOWO2_01_FULL_46_32</name>
    <dbReference type="NCBI Taxonomy" id="1798353"/>
    <lineage>
        <taxon>Bacteria</taxon>
        <taxon>Candidatus Giovannoniibacteriota</taxon>
    </lineage>
</organism>
<dbReference type="SUPFAM" id="SSF52540">
    <property type="entry name" value="P-loop containing nucleoside triphosphate hydrolases"/>
    <property type="match status" value="1"/>
</dbReference>
<accession>A0A1F5XG10</accession>
<proteinExistence type="predicted"/>
<dbReference type="InterPro" id="IPR002789">
    <property type="entry name" value="HerA_central"/>
</dbReference>
<gene>
    <name evidence="3" type="ORF">A3B19_02190</name>
</gene>
<name>A0A1F5XG10_9BACT</name>
<feature type="region of interest" description="Disordered" evidence="1">
    <location>
        <begin position="410"/>
        <end position="431"/>
    </location>
</feature>
<evidence type="ECO:0000256" key="1">
    <source>
        <dbReference type="SAM" id="MobiDB-lite"/>
    </source>
</evidence>
<dbReference type="InterPro" id="IPR027417">
    <property type="entry name" value="P-loop_NTPase"/>
</dbReference>
<dbReference type="AlphaFoldDB" id="A0A1F5XG10"/>
<comment type="caution">
    <text evidence="3">The sequence shown here is derived from an EMBL/GenBank/DDBJ whole genome shotgun (WGS) entry which is preliminary data.</text>
</comment>
<evidence type="ECO:0000259" key="2">
    <source>
        <dbReference type="Pfam" id="PF01935"/>
    </source>
</evidence>
<feature type="domain" description="Helicase HerA central" evidence="2">
    <location>
        <begin position="28"/>
        <end position="90"/>
    </location>
</feature>